<dbReference type="AlphaFoldDB" id="A0A8B6DAP5"/>
<feature type="domain" description="CCHC-type" evidence="2">
    <location>
        <begin position="113"/>
        <end position="128"/>
    </location>
</feature>
<sequence length="129" mass="14870">MVLQRFLSHKNHEKIGFLVTFLLSSPAETKIYEKEQKFLKVHGCIKEKVSDESPKNVSNQKSENDLQQFVSVMQVAQSLFQPALQTQSPPTVKNVNYRRPAAPRKIPQIFYGCFKCGDVSHFRVDCQRK</sequence>
<keyword evidence="1" id="KW-0862">Zinc</keyword>
<protein>
    <recommendedName>
        <fullName evidence="2">CCHC-type domain-containing protein</fullName>
    </recommendedName>
</protein>
<proteinExistence type="predicted"/>
<reference evidence="3" key="1">
    <citation type="submission" date="2018-11" db="EMBL/GenBank/DDBJ databases">
        <authorList>
            <person name="Alioto T."/>
            <person name="Alioto T."/>
        </authorList>
    </citation>
    <scope>NUCLEOTIDE SEQUENCE</scope>
</reference>
<comment type="caution">
    <text evidence="3">The sequence shown here is derived from an EMBL/GenBank/DDBJ whole genome shotgun (WGS) entry which is preliminary data.</text>
</comment>
<dbReference type="Proteomes" id="UP000596742">
    <property type="component" value="Unassembled WGS sequence"/>
</dbReference>
<dbReference type="GO" id="GO:0008270">
    <property type="term" value="F:zinc ion binding"/>
    <property type="evidence" value="ECO:0007669"/>
    <property type="project" value="UniProtKB-KW"/>
</dbReference>
<evidence type="ECO:0000256" key="1">
    <source>
        <dbReference type="PROSITE-ProRule" id="PRU00047"/>
    </source>
</evidence>
<dbReference type="PROSITE" id="PS50158">
    <property type="entry name" value="ZF_CCHC"/>
    <property type="match status" value="1"/>
</dbReference>
<dbReference type="GO" id="GO:0003676">
    <property type="term" value="F:nucleic acid binding"/>
    <property type="evidence" value="ECO:0007669"/>
    <property type="project" value="InterPro"/>
</dbReference>
<name>A0A8B6DAP5_MYTGA</name>
<keyword evidence="1" id="KW-0863">Zinc-finger</keyword>
<organism evidence="3 4">
    <name type="scientific">Mytilus galloprovincialis</name>
    <name type="common">Mediterranean mussel</name>
    <dbReference type="NCBI Taxonomy" id="29158"/>
    <lineage>
        <taxon>Eukaryota</taxon>
        <taxon>Metazoa</taxon>
        <taxon>Spiralia</taxon>
        <taxon>Lophotrochozoa</taxon>
        <taxon>Mollusca</taxon>
        <taxon>Bivalvia</taxon>
        <taxon>Autobranchia</taxon>
        <taxon>Pteriomorphia</taxon>
        <taxon>Mytilida</taxon>
        <taxon>Mytiloidea</taxon>
        <taxon>Mytilidae</taxon>
        <taxon>Mytilinae</taxon>
        <taxon>Mytilus</taxon>
    </lineage>
</organism>
<evidence type="ECO:0000313" key="3">
    <source>
        <dbReference type="EMBL" id="VDI15973.1"/>
    </source>
</evidence>
<keyword evidence="1" id="KW-0479">Metal-binding</keyword>
<evidence type="ECO:0000259" key="2">
    <source>
        <dbReference type="PROSITE" id="PS50158"/>
    </source>
</evidence>
<evidence type="ECO:0000313" key="4">
    <source>
        <dbReference type="Proteomes" id="UP000596742"/>
    </source>
</evidence>
<dbReference type="EMBL" id="UYJE01003036">
    <property type="protein sequence ID" value="VDI15973.1"/>
    <property type="molecule type" value="Genomic_DNA"/>
</dbReference>
<keyword evidence="4" id="KW-1185">Reference proteome</keyword>
<dbReference type="InterPro" id="IPR001878">
    <property type="entry name" value="Znf_CCHC"/>
</dbReference>
<gene>
    <name evidence="3" type="ORF">MGAL_10B050334</name>
</gene>
<dbReference type="OrthoDB" id="10306427at2759"/>
<accession>A0A8B6DAP5</accession>